<sequence length="214" mass="23922">MHTDQNDQYLGKSGDHYSHLPMPETIELSIFKEKVKKRVVKETGAIGKIYDNELAAAAFTDAALALAPLPIDAKSSLNRLRRQTTPTLPKSSIFDVPDAYSITTNGASFVFSDTLVRKKRIILFATDEQLRTLFSATHIMMDDYPCVIGLLPGRTVPIYKHVFNLLDAAARRLNLKFEPKHIMSDFEKALINTIATQTLNGFTFIAGERRGTSF</sequence>
<evidence type="ECO:0000313" key="2">
    <source>
        <dbReference type="EMBL" id="CAF4121702.1"/>
    </source>
</evidence>
<name>A0A815BUK7_9BILA</name>
<dbReference type="Proteomes" id="UP000663845">
    <property type="component" value="Unassembled WGS sequence"/>
</dbReference>
<reference evidence="1" key="1">
    <citation type="submission" date="2021-02" db="EMBL/GenBank/DDBJ databases">
        <authorList>
            <person name="Nowell W R."/>
        </authorList>
    </citation>
    <scope>NUCLEOTIDE SEQUENCE</scope>
</reference>
<proteinExistence type="predicted"/>
<evidence type="ECO:0008006" key="4">
    <source>
        <dbReference type="Google" id="ProtNLM"/>
    </source>
</evidence>
<accession>A0A815BUK7</accession>
<dbReference type="EMBL" id="CAJNOG010000506">
    <property type="protein sequence ID" value="CAF1274838.1"/>
    <property type="molecule type" value="Genomic_DNA"/>
</dbReference>
<dbReference type="Proteomes" id="UP000663844">
    <property type="component" value="Unassembled WGS sequence"/>
</dbReference>
<comment type="caution">
    <text evidence="1">The sequence shown here is derived from an EMBL/GenBank/DDBJ whole genome shotgun (WGS) entry which is preliminary data.</text>
</comment>
<dbReference type="AlphaFoldDB" id="A0A815BUK7"/>
<evidence type="ECO:0000313" key="3">
    <source>
        <dbReference type="Proteomes" id="UP000663845"/>
    </source>
</evidence>
<gene>
    <name evidence="1" type="ORF">JYZ213_LOCUS30899</name>
    <name evidence="2" type="ORF">OXD698_LOCUS36521</name>
</gene>
<protein>
    <recommendedName>
        <fullName evidence="4">MULE transposase domain-containing protein</fullName>
    </recommendedName>
</protein>
<evidence type="ECO:0000313" key="1">
    <source>
        <dbReference type="EMBL" id="CAF1274838.1"/>
    </source>
</evidence>
<dbReference type="EMBL" id="CAJOAZ010006048">
    <property type="protein sequence ID" value="CAF4121702.1"/>
    <property type="molecule type" value="Genomic_DNA"/>
</dbReference>
<organism evidence="1 3">
    <name type="scientific">Adineta steineri</name>
    <dbReference type="NCBI Taxonomy" id="433720"/>
    <lineage>
        <taxon>Eukaryota</taxon>
        <taxon>Metazoa</taxon>
        <taxon>Spiralia</taxon>
        <taxon>Gnathifera</taxon>
        <taxon>Rotifera</taxon>
        <taxon>Eurotatoria</taxon>
        <taxon>Bdelloidea</taxon>
        <taxon>Adinetida</taxon>
        <taxon>Adinetidae</taxon>
        <taxon>Adineta</taxon>
    </lineage>
</organism>